<organism evidence="1">
    <name type="scientific">marine metagenome</name>
    <dbReference type="NCBI Taxonomy" id="408172"/>
    <lineage>
        <taxon>unclassified sequences</taxon>
        <taxon>metagenomes</taxon>
        <taxon>ecological metagenomes</taxon>
    </lineage>
</organism>
<proteinExistence type="predicted"/>
<dbReference type="EMBL" id="UINC01008938">
    <property type="protein sequence ID" value="SVA40170.1"/>
    <property type="molecule type" value="Genomic_DNA"/>
</dbReference>
<dbReference type="AlphaFoldDB" id="A0A381VIP1"/>
<sequence>MNKVNGLTISLNDHVHSTYTVVTAEALYR</sequence>
<reference evidence="1" key="1">
    <citation type="submission" date="2018-05" db="EMBL/GenBank/DDBJ databases">
        <authorList>
            <person name="Lanie J.A."/>
            <person name="Ng W.-L."/>
            <person name="Kazmierczak K.M."/>
            <person name="Andrzejewski T.M."/>
            <person name="Davidsen T.M."/>
            <person name="Wayne K.J."/>
            <person name="Tettelin H."/>
            <person name="Glass J.I."/>
            <person name="Rusch D."/>
            <person name="Podicherti R."/>
            <person name="Tsui H.-C.T."/>
            <person name="Winkler M.E."/>
        </authorList>
    </citation>
    <scope>NUCLEOTIDE SEQUENCE</scope>
</reference>
<name>A0A381VIP1_9ZZZZ</name>
<evidence type="ECO:0000313" key="1">
    <source>
        <dbReference type="EMBL" id="SVA40170.1"/>
    </source>
</evidence>
<protein>
    <submittedName>
        <fullName evidence="1">Uncharacterized protein</fullName>
    </submittedName>
</protein>
<accession>A0A381VIP1</accession>
<gene>
    <name evidence="1" type="ORF">METZ01_LOCUS93024</name>
</gene>